<dbReference type="Proteomes" id="UP000266841">
    <property type="component" value="Unassembled WGS sequence"/>
</dbReference>
<evidence type="ECO:0000313" key="2">
    <source>
        <dbReference type="EMBL" id="EJK47722.1"/>
    </source>
</evidence>
<dbReference type="EMBL" id="AGNL01046691">
    <property type="protein sequence ID" value="EJK47722.1"/>
    <property type="molecule type" value="Genomic_DNA"/>
</dbReference>
<feature type="signal peptide" evidence="1">
    <location>
        <begin position="1"/>
        <end position="22"/>
    </location>
</feature>
<reference evidence="2 3" key="1">
    <citation type="journal article" date="2012" name="Genome Biol.">
        <title>Genome and low-iron response of an oceanic diatom adapted to chronic iron limitation.</title>
        <authorList>
            <person name="Lommer M."/>
            <person name="Specht M."/>
            <person name="Roy A.S."/>
            <person name="Kraemer L."/>
            <person name="Andreson R."/>
            <person name="Gutowska M.A."/>
            <person name="Wolf J."/>
            <person name="Bergner S.V."/>
            <person name="Schilhabel M.B."/>
            <person name="Klostermeier U.C."/>
            <person name="Beiko R.G."/>
            <person name="Rosenstiel P."/>
            <person name="Hippler M."/>
            <person name="Laroche J."/>
        </authorList>
    </citation>
    <scope>NUCLEOTIDE SEQUENCE [LARGE SCALE GENOMIC DNA]</scope>
    <source>
        <strain evidence="2 3">CCMP1005</strain>
    </source>
</reference>
<accession>K0RLZ4</accession>
<sequence>MTAKRLFCAIASLLLLIAAAETIRGVTFEANSDSVGSPLTTLDEEQVDPVDPGPAADPQLTDCLLSAVKEEDCGSLVKGCYWCAEPGEENSILSTLKSRVPGLQQLNTNVAREKSTVCA</sequence>
<gene>
    <name evidence="2" type="ORF">THAOC_33542</name>
</gene>
<evidence type="ECO:0000313" key="3">
    <source>
        <dbReference type="Proteomes" id="UP000266841"/>
    </source>
</evidence>
<comment type="caution">
    <text evidence="2">The sequence shown here is derived from an EMBL/GenBank/DDBJ whole genome shotgun (WGS) entry which is preliminary data.</text>
</comment>
<protein>
    <submittedName>
        <fullName evidence="2">Uncharacterized protein</fullName>
    </submittedName>
</protein>
<keyword evidence="1" id="KW-0732">Signal</keyword>
<dbReference type="AlphaFoldDB" id="K0RLZ4"/>
<organism evidence="2 3">
    <name type="scientific">Thalassiosira oceanica</name>
    <name type="common">Marine diatom</name>
    <dbReference type="NCBI Taxonomy" id="159749"/>
    <lineage>
        <taxon>Eukaryota</taxon>
        <taxon>Sar</taxon>
        <taxon>Stramenopiles</taxon>
        <taxon>Ochrophyta</taxon>
        <taxon>Bacillariophyta</taxon>
        <taxon>Coscinodiscophyceae</taxon>
        <taxon>Thalassiosirophycidae</taxon>
        <taxon>Thalassiosirales</taxon>
        <taxon>Thalassiosiraceae</taxon>
        <taxon>Thalassiosira</taxon>
    </lineage>
</organism>
<proteinExistence type="predicted"/>
<evidence type="ECO:0000256" key="1">
    <source>
        <dbReference type="SAM" id="SignalP"/>
    </source>
</evidence>
<name>K0RLZ4_THAOC</name>
<keyword evidence="3" id="KW-1185">Reference proteome</keyword>
<feature type="chain" id="PRO_5003839302" evidence="1">
    <location>
        <begin position="23"/>
        <end position="119"/>
    </location>
</feature>